<feature type="transmembrane region" description="Helical" evidence="9">
    <location>
        <begin position="278"/>
        <end position="303"/>
    </location>
</feature>
<proteinExistence type="inferred from homology"/>
<evidence type="ECO:0000256" key="8">
    <source>
        <dbReference type="SAM" id="MobiDB-lite"/>
    </source>
</evidence>
<accession>A0ABW5APR4</accession>
<evidence type="ECO:0000256" key="1">
    <source>
        <dbReference type="ARBA" id="ARBA00004651"/>
    </source>
</evidence>
<keyword evidence="7 9" id="KW-0472">Membrane</keyword>
<comment type="caution">
    <text evidence="10">The sequence shown here is derived from an EMBL/GenBank/DDBJ whole genome shotgun (WGS) entry which is preliminary data.</text>
</comment>
<dbReference type="RefSeq" id="WP_378480105.1">
    <property type="nucleotide sequence ID" value="NZ_JBHUIW010000042.1"/>
</dbReference>
<comment type="similarity">
    <text evidence="2">Belongs to the autoinducer-2 exporter (AI-2E) (TC 2.A.86) family.</text>
</comment>
<feature type="compositionally biased region" description="Basic and acidic residues" evidence="8">
    <location>
        <begin position="656"/>
        <end position="665"/>
    </location>
</feature>
<organism evidence="10 11">
    <name type="scientific">Rhodoplanes azumiensis</name>
    <dbReference type="NCBI Taxonomy" id="1897628"/>
    <lineage>
        <taxon>Bacteria</taxon>
        <taxon>Pseudomonadati</taxon>
        <taxon>Pseudomonadota</taxon>
        <taxon>Alphaproteobacteria</taxon>
        <taxon>Hyphomicrobiales</taxon>
        <taxon>Nitrobacteraceae</taxon>
        <taxon>Rhodoplanes</taxon>
    </lineage>
</organism>
<feature type="region of interest" description="Disordered" evidence="8">
    <location>
        <begin position="140"/>
        <end position="182"/>
    </location>
</feature>
<dbReference type="PANTHER" id="PTHR21716:SF53">
    <property type="entry name" value="PERMEASE PERM-RELATED"/>
    <property type="match status" value="1"/>
</dbReference>
<gene>
    <name evidence="10" type="ORF">ACFSOX_22690</name>
</gene>
<comment type="subcellular location">
    <subcellularLocation>
        <location evidence="1">Cell membrane</location>
        <topology evidence="1">Multi-pass membrane protein</topology>
    </subcellularLocation>
</comment>
<feature type="transmembrane region" description="Helical" evidence="9">
    <location>
        <begin position="27"/>
        <end position="45"/>
    </location>
</feature>
<dbReference type="EMBL" id="JBHUIW010000042">
    <property type="protein sequence ID" value="MFD2184973.1"/>
    <property type="molecule type" value="Genomic_DNA"/>
</dbReference>
<feature type="compositionally biased region" description="Basic and acidic residues" evidence="8">
    <location>
        <begin position="140"/>
        <end position="152"/>
    </location>
</feature>
<feature type="transmembrane region" description="Helical" evidence="9">
    <location>
        <begin position="250"/>
        <end position="272"/>
    </location>
</feature>
<keyword evidence="6 9" id="KW-1133">Transmembrane helix</keyword>
<feature type="transmembrane region" description="Helical" evidence="9">
    <location>
        <begin position="196"/>
        <end position="215"/>
    </location>
</feature>
<feature type="transmembrane region" description="Helical" evidence="9">
    <location>
        <begin position="354"/>
        <end position="379"/>
    </location>
</feature>
<name>A0ABW5APR4_9BRAD</name>
<evidence type="ECO:0000256" key="9">
    <source>
        <dbReference type="SAM" id="Phobius"/>
    </source>
</evidence>
<feature type="transmembrane region" description="Helical" evidence="9">
    <location>
        <begin position="315"/>
        <end position="334"/>
    </location>
</feature>
<evidence type="ECO:0000256" key="4">
    <source>
        <dbReference type="ARBA" id="ARBA00022475"/>
    </source>
</evidence>
<dbReference type="PANTHER" id="PTHR21716">
    <property type="entry name" value="TRANSMEMBRANE PROTEIN"/>
    <property type="match status" value="1"/>
</dbReference>
<feature type="region of interest" description="Disordered" evidence="8">
    <location>
        <begin position="649"/>
        <end position="681"/>
    </location>
</feature>
<protein>
    <submittedName>
        <fullName evidence="10">AI-2E family transporter</fullName>
    </submittedName>
</protein>
<feature type="transmembrane region" description="Helical" evidence="9">
    <location>
        <begin position="51"/>
        <end position="70"/>
    </location>
</feature>
<keyword evidence="3" id="KW-0813">Transport</keyword>
<feature type="compositionally biased region" description="Low complexity" evidence="8">
    <location>
        <begin position="666"/>
        <end position="681"/>
    </location>
</feature>
<evidence type="ECO:0000256" key="2">
    <source>
        <dbReference type="ARBA" id="ARBA00009773"/>
    </source>
</evidence>
<keyword evidence="11" id="KW-1185">Reference proteome</keyword>
<feature type="region of interest" description="Disordered" evidence="8">
    <location>
        <begin position="478"/>
        <end position="512"/>
    </location>
</feature>
<evidence type="ECO:0000256" key="7">
    <source>
        <dbReference type="ARBA" id="ARBA00023136"/>
    </source>
</evidence>
<reference evidence="11" key="1">
    <citation type="journal article" date="2019" name="Int. J. Syst. Evol. Microbiol.">
        <title>The Global Catalogue of Microorganisms (GCM) 10K type strain sequencing project: providing services to taxonomists for standard genome sequencing and annotation.</title>
        <authorList>
            <consortium name="The Broad Institute Genomics Platform"/>
            <consortium name="The Broad Institute Genome Sequencing Center for Infectious Disease"/>
            <person name="Wu L."/>
            <person name="Ma J."/>
        </authorList>
    </citation>
    <scope>NUCLEOTIDE SEQUENCE [LARGE SCALE GENOMIC DNA]</scope>
    <source>
        <strain evidence="11">CGMCC 1.6774</strain>
    </source>
</reference>
<feature type="transmembrane region" description="Helical" evidence="9">
    <location>
        <begin position="82"/>
        <end position="104"/>
    </location>
</feature>
<evidence type="ECO:0000313" key="11">
    <source>
        <dbReference type="Proteomes" id="UP001597314"/>
    </source>
</evidence>
<feature type="compositionally biased region" description="Polar residues" evidence="8">
    <location>
        <begin position="162"/>
        <end position="182"/>
    </location>
</feature>
<dbReference type="Proteomes" id="UP001597314">
    <property type="component" value="Unassembled WGS sequence"/>
</dbReference>
<evidence type="ECO:0000256" key="3">
    <source>
        <dbReference type="ARBA" id="ARBA00022448"/>
    </source>
</evidence>
<evidence type="ECO:0000256" key="5">
    <source>
        <dbReference type="ARBA" id="ARBA00022692"/>
    </source>
</evidence>
<keyword evidence="5 9" id="KW-0812">Transmembrane</keyword>
<dbReference type="InterPro" id="IPR002549">
    <property type="entry name" value="AI-2E-like"/>
</dbReference>
<sequence length="681" mass="72801">MPDRVADRLADRARGGARIPPAESPTLAELLTLAVGVVVVVALYLGRDVLVPIALAVLLTFVLAPLVRALRWLRLGRVPAVIVAVIVALAVMSAIGAVIASQIASFAQDLPRYETTIRDKVEVVRDQTLGRVTRLIAQLEHMRPDPPGETRETAGAPEAAPQEQSGQKPVQSGKQNGGDTAHQSPLAIARQWLSPVLSPLATLGIVLVFVTFILLQKEDLRDRFIRLFGSRDLHRTTVALNDAGRRLSTFFLTQLALNTGFGVLVTIGLWFIGLPSPILWGLVAALCRFVPYVGAWISTLLPLAVAAAVDPGWTMFFWVLALFLATEPLLGQVIEPLAYGHSTGLSPVSVLIATVFWTWLWGPIGLVLATPLTLCLVVLGRHVERLEFLDVLLGDRPALTATETFYQRMLAADPDEVQEQAEILLKTRSLSAYYDEVALRGLALAAEDSSRGVLGPGRIRAIADAVTELVEELDDYDDRAPAPTVEGASPVAVEREDTNDAPPGRFAPPPEERTGVWACPAPVLCIAGATPLDEAATAMLMQLLGKHGLGTRALASDRLSRTHVAALEPDGIAFVCISLVDSTGHLARTRHLIRRLRRQLPGVPILVGLWPERDDAVEGESIRATMGADAYVASLTEAVNVCVDAAAATASPRPEAAADRPRPDGARTATPASSMAPAAPA</sequence>
<keyword evidence="4" id="KW-1003">Cell membrane</keyword>
<evidence type="ECO:0000313" key="10">
    <source>
        <dbReference type="EMBL" id="MFD2184973.1"/>
    </source>
</evidence>
<dbReference type="Pfam" id="PF01594">
    <property type="entry name" value="AI-2E_transport"/>
    <property type="match status" value="1"/>
</dbReference>
<evidence type="ECO:0000256" key="6">
    <source>
        <dbReference type="ARBA" id="ARBA00022989"/>
    </source>
</evidence>